<dbReference type="Gene3D" id="1.10.510.10">
    <property type="entry name" value="Transferase(Phosphotransferase) domain 1"/>
    <property type="match status" value="1"/>
</dbReference>
<dbReference type="AlphaFoldDB" id="A0A9W6X016"/>
<dbReference type="Proteomes" id="UP001165083">
    <property type="component" value="Unassembled WGS sequence"/>
</dbReference>
<dbReference type="InterPro" id="IPR000719">
    <property type="entry name" value="Prot_kinase_dom"/>
</dbReference>
<dbReference type="GO" id="GO:0005634">
    <property type="term" value="C:nucleus"/>
    <property type="evidence" value="ECO:0007669"/>
    <property type="project" value="TreeGrafter"/>
</dbReference>
<evidence type="ECO:0000259" key="1">
    <source>
        <dbReference type="PROSITE" id="PS50011"/>
    </source>
</evidence>
<dbReference type="InterPro" id="IPR011009">
    <property type="entry name" value="Kinase-like_dom_sf"/>
</dbReference>
<dbReference type="GO" id="GO:0044773">
    <property type="term" value="P:mitotic DNA damage checkpoint signaling"/>
    <property type="evidence" value="ECO:0007669"/>
    <property type="project" value="TreeGrafter"/>
</dbReference>
<dbReference type="GO" id="GO:0005737">
    <property type="term" value="C:cytoplasm"/>
    <property type="evidence" value="ECO:0007669"/>
    <property type="project" value="TreeGrafter"/>
</dbReference>
<gene>
    <name evidence="2" type="ORF">Plil01_000979500</name>
</gene>
<name>A0A9W6X016_9STRA</name>
<reference evidence="2" key="1">
    <citation type="submission" date="2023-04" db="EMBL/GenBank/DDBJ databases">
        <title>Phytophthora lilii NBRC 32176.</title>
        <authorList>
            <person name="Ichikawa N."/>
            <person name="Sato H."/>
            <person name="Tonouchi N."/>
        </authorList>
    </citation>
    <scope>NUCLEOTIDE SEQUENCE</scope>
    <source>
        <strain evidence="2">NBRC 32176</strain>
    </source>
</reference>
<dbReference type="PANTHER" id="PTHR44167">
    <property type="entry name" value="OVARIAN-SPECIFIC SERINE/THREONINE-PROTEIN KINASE LOK-RELATED"/>
    <property type="match status" value="1"/>
</dbReference>
<proteinExistence type="predicted"/>
<evidence type="ECO:0000313" key="3">
    <source>
        <dbReference type="Proteomes" id="UP001165083"/>
    </source>
</evidence>
<dbReference type="SMART" id="SM00220">
    <property type="entry name" value="S_TKc"/>
    <property type="match status" value="1"/>
</dbReference>
<organism evidence="2 3">
    <name type="scientific">Phytophthora lilii</name>
    <dbReference type="NCBI Taxonomy" id="2077276"/>
    <lineage>
        <taxon>Eukaryota</taxon>
        <taxon>Sar</taxon>
        <taxon>Stramenopiles</taxon>
        <taxon>Oomycota</taxon>
        <taxon>Peronosporomycetes</taxon>
        <taxon>Peronosporales</taxon>
        <taxon>Peronosporaceae</taxon>
        <taxon>Phytophthora</taxon>
    </lineage>
</organism>
<dbReference type="PROSITE" id="PS50011">
    <property type="entry name" value="PROTEIN_KINASE_DOM"/>
    <property type="match status" value="1"/>
</dbReference>
<sequence>MLSRVPPGGLPPAKHRVQDVDLPVAIGPDEVALARHHSLCGLVSVSGAGEVITTRATVAGYADGLPVLQCSREGRQELPVLRAQYVARGVRVLSGSRWRLNRFQERTIVLRTGAEPTLAVYSGDAGLDSFGSNDLQAETTYVLTLDTMCALTERTHSRGTKTPLATGIQLSKPAESSEATAFRLRIRFATAADAEIWCSIVKQTLIYARWSRDVRPVKQELHLTQKRNIRVVEHVQAPRRFVIKVLPAKNESGDCHELQILRRLYGSLAAQDVGLVRGYRAVKTTEEMLLIMPQLSGITLLQLLRQRRRKRTPGLKEEEVWRLLAQLANLLLAVHKTGIVHCDLNLDNVLVTPDVANVWLIDFGGAFDLLAGQNLSCQDEEMTGTPGYVAPERIQYPLLPPTPQADVFSLGILLFQALTGQHPYVNATQEKRVLLLSDSLHLDWHQAEELLTAHAVSLELRNLVGEMLASDPQTRASLDKIVAVAHLRT</sequence>
<dbReference type="PANTHER" id="PTHR44167:SF18">
    <property type="entry name" value="PROTEIN KINASE DOMAIN-CONTAINING PROTEIN"/>
    <property type="match status" value="1"/>
</dbReference>
<accession>A0A9W6X016</accession>
<dbReference type="EMBL" id="BSXW01000500">
    <property type="protein sequence ID" value="GMF24024.1"/>
    <property type="molecule type" value="Genomic_DNA"/>
</dbReference>
<comment type="caution">
    <text evidence="2">The sequence shown here is derived from an EMBL/GenBank/DDBJ whole genome shotgun (WGS) entry which is preliminary data.</text>
</comment>
<feature type="domain" description="Protein kinase" evidence="1">
    <location>
        <begin position="182"/>
        <end position="489"/>
    </location>
</feature>
<dbReference type="SUPFAM" id="SSF56112">
    <property type="entry name" value="Protein kinase-like (PK-like)"/>
    <property type="match status" value="1"/>
</dbReference>
<keyword evidence="3" id="KW-1185">Reference proteome</keyword>
<protein>
    <submittedName>
        <fullName evidence="2">Unnamed protein product</fullName>
    </submittedName>
</protein>
<dbReference type="Pfam" id="PF00069">
    <property type="entry name" value="Pkinase"/>
    <property type="match status" value="1"/>
</dbReference>
<dbReference type="GO" id="GO:0005524">
    <property type="term" value="F:ATP binding"/>
    <property type="evidence" value="ECO:0007669"/>
    <property type="project" value="InterPro"/>
</dbReference>
<dbReference type="GO" id="GO:0004674">
    <property type="term" value="F:protein serine/threonine kinase activity"/>
    <property type="evidence" value="ECO:0007669"/>
    <property type="project" value="TreeGrafter"/>
</dbReference>
<evidence type="ECO:0000313" key="2">
    <source>
        <dbReference type="EMBL" id="GMF24024.1"/>
    </source>
</evidence>
<dbReference type="OrthoDB" id="4062651at2759"/>